<dbReference type="InterPro" id="IPR012334">
    <property type="entry name" value="Pectin_lyas_fold"/>
</dbReference>
<dbReference type="EMBL" id="JAQNDO010000001">
    <property type="protein sequence ID" value="MDC0746166.1"/>
    <property type="molecule type" value="Genomic_DNA"/>
</dbReference>
<reference evidence="4 5" key="1">
    <citation type="submission" date="2022-11" db="EMBL/GenBank/DDBJ databases">
        <title>Minimal conservation of predation-associated metabolite biosynthetic gene clusters underscores biosynthetic potential of Myxococcota including descriptions for ten novel species: Archangium lansinium sp. nov., Myxococcus landrumus sp. nov., Nannocystis bai.</title>
        <authorList>
            <person name="Ahearne A."/>
            <person name="Stevens C."/>
            <person name="Dowd S."/>
        </authorList>
    </citation>
    <scope>NUCLEOTIDE SEQUENCE [LARGE SCALE GENOMIC DNA]</scope>
    <source>
        <strain evidence="4 5">RJM3</strain>
    </source>
</reference>
<feature type="signal peptide" evidence="2">
    <location>
        <begin position="1"/>
        <end position="19"/>
    </location>
</feature>
<accession>A0ABT5EWI2</accession>
<protein>
    <submittedName>
        <fullName evidence="4">NosD domain-containing protein</fullName>
    </submittedName>
</protein>
<feature type="region of interest" description="Disordered" evidence="1">
    <location>
        <begin position="27"/>
        <end position="48"/>
    </location>
</feature>
<organism evidence="4 5">
    <name type="scientific">Polyangium mundeleinium</name>
    <dbReference type="NCBI Taxonomy" id="2995306"/>
    <lineage>
        <taxon>Bacteria</taxon>
        <taxon>Pseudomonadati</taxon>
        <taxon>Myxococcota</taxon>
        <taxon>Polyangia</taxon>
        <taxon>Polyangiales</taxon>
        <taxon>Polyangiaceae</taxon>
        <taxon>Polyangium</taxon>
    </lineage>
</organism>
<dbReference type="InterPro" id="IPR007742">
    <property type="entry name" value="NosD_dom"/>
</dbReference>
<dbReference type="SUPFAM" id="SSF51126">
    <property type="entry name" value="Pectin lyase-like"/>
    <property type="match status" value="1"/>
</dbReference>
<dbReference type="PROSITE" id="PS51257">
    <property type="entry name" value="PROKAR_LIPOPROTEIN"/>
    <property type="match status" value="1"/>
</dbReference>
<dbReference type="InterPro" id="IPR011050">
    <property type="entry name" value="Pectin_lyase_fold/virulence"/>
</dbReference>
<comment type="caution">
    <text evidence="4">The sequence shown here is derived from an EMBL/GenBank/DDBJ whole genome shotgun (WGS) entry which is preliminary data.</text>
</comment>
<keyword evidence="2" id="KW-0732">Signal</keyword>
<gene>
    <name evidence="4" type="ORF">POL67_32865</name>
</gene>
<name>A0ABT5EWI2_9BACT</name>
<evidence type="ECO:0000313" key="5">
    <source>
        <dbReference type="Proteomes" id="UP001221411"/>
    </source>
</evidence>
<dbReference type="Gene3D" id="2.160.20.10">
    <property type="entry name" value="Single-stranded right-handed beta-helix, Pectin lyase-like"/>
    <property type="match status" value="1"/>
</dbReference>
<evidence type="ECO:0000256" key="1">
    <source>
        <dbReference type="SAM" id="MobiDB-lite"/>
    </source>
</evidence>
<evidence type="ECO:0000259" key="3">
    <source>
        <dbReference type="Pfam" id="PF05048"/>
    </source>
</evidence>
<dbReference type="Proteomes" id="UP001221411">
    <property type="component" value="Unassembled WGS sequence"/>
</dbReference>
<sequence length="441" mass="46041">MLPSSRTSFLILLTSLALASAACDPGGTGGVSPGDGPGPVPNPPGPEPLTEITLPIADLLHGHDGVLDIVRLFPDQPAVEEILPVSADKSSITLPLAQAGALSFSVLGTQGTLFESHGASSYCLPPIGKGVPEVLEVPTAFATIQAAIDAAAPGDRVYVHPGTYHEHLRLRSGVRLVGAGAFQTILDGDGLLQNLIDFTGAEDVVVRGFTLRNVGQGEGCGQPDDPFACSGDWYRAAIYGDGHGSSADTFGEPGPCAETSIQVTQNIIEGNDIGVMLYFHARGIVHNNLFLGNRVAFAGNHLQDYALLANNVFYDNPQLSIGSQAAYLDILNNIVVKSSFGVDHEAVQTGRIRCNVFFDVDEVGERVVLGKDGNVILDPAFPSPDDNDFRLGVDLGAAGLGCPIEGLHNMENASPEPGAFGGAMGGWFMQGIKPEDIVPGL</sequence>
<feature type="compositionally biased region" description="Pro residues" evidence="1">
    <location>
        <begin position="36"/>
        <end position="47"/>
    </location>
</feature>
<evidence type="ECO:0000313" key="4">
    <source>
        <dbReference type="EMBL" id="MDC0746166.1"/>
    </source>
</evidence>
<proteinExistence type="predicted"/>
<feature type="chain" id="PRO_5045525685" evidence="2">
    <location>
        <begin position="20"/>
        <end position="441"/>
    </location>
</feature>
<keyword evidence="5" id="KW-1185">Reference proteome</keyword>
<dbReference type="RefSeq" id="WP_271924409.1">
    <property type="nucleotide sequence ID" value="NZ_JAQNDO010000001.1"/>
</dbReference>
<feature type="domain" description="Periplasmic copper-binding protein NosD beta helix" evidence="3">
    <location>
        <begin position="260"/>
        <end position="364"/>
    </location>
</feature>
<dbReference type="Pfam" id="PF05048">
    <property type="entry name" value="NosD"/>
    <property type="match status" value="1"/>
</dbReference>
<evidence type="ECO:0000256" key="2">
    <source>
        <dbReference type="SAM" id="SignalP"/>
    </source>
</evidence>